<evidence type="ECO:0000313" key="1">
    <source>
        <dbReference type="EMBL" id="CAD8217223.1"/>
    </source>
</evidence>
<dbReference type="EMBL" id="HBDW01000994">
    <property type="protein sequence ID" value="CAD8217223.1"/>
    <property type="molecule type" value="Transcribed_RNA"/>
</dbReference>
<sequence>MSYCLQTSHEKKRLRVLAEKKMQVYGQHVGRAQPVRQYKTTRKCHHCQRRSCLAFPNVLNTWFWGCFHARRVIFDDPVVVLCPCPCLLCESLSLACLKELLDRLGDRVWRRGRRIALVHLATLVDEELAKVPLDVGAEKLTLILLQPHVERVGIRSVDIDLVKDRVFRPLGFGKLTHFVGRARFLATKLVARERQNLETLRAEPVVQLVEFLVILARESSFRRDVDDEADFVFAVFGEGHLRTLHGD</sequence>
<gene>
    <name evidence="1" type="ORF">PPRO1472_LOCUS663</name>
</gene>
<organism evidence="1">
    <name type="scientific">Pycnococcus provasolii</name>
    <dbReference type="NCBI Taxonomy" id="41880"/>
    <lineage>
        <taxon>Eukaryota</taxon>
        <taxon>Viridiplantae</taxon>
        <taxon>Chlorophyta</taxon>
        <taxon>Pseudoscourfieldiophyceae</taxon>
        <taxon>Pseudoscourfieldiales</taxon>
        <taxon>Pycnococcaceae</taxon>
        <taxon>Pycnococcus</taxon>
    </lineage>
</organism>
<proteinExistence type="predicted"/>
<protein>
    <submittedName>
        <fullName evidence="1">Uncharacterized protein</fullName>
    </submittedName>
</protein>
<name>A0A7R9SWL4_9CHLO</name>
<accession>A0A7R9SWL4</accession>
<reference evidence="1" key="1">
    <citation type="submission" date="2021-01" db="EMBL/GenBank/DDBJ databases">
        <authorList>
            <person name="Corre E."/>
            <person name="Pelletier E."/>
            <person name="Niang G."/>
            <person name="Scheremetjew M."/>
            <person name="Finn R."/>
            <person name="Kale V."/>
            <person name="Holt S."/>
            <person name="Cochrane G."/>
            <person name="Meng A."/>
            <person name="Brown T."/>
            <person name="Cohen L."/>
        </authorList>
    </citation>
    <scope>NUCLEOTIDE SEQUENCE</scope>
    <source>
        <strain evidence="1">RCC251</strain>
    </source>
</reference>
<dbReference type="AlphaFoldDB" id="A0A7R9SWL4"/>